<dbReference type="AlphaFoldDB" id="A0A251X2T3"/>
<dbReference type="EMBL" id="MSPP01000001">
    <property type="protein sequence ID" value="OUD10634.1"/>
    <property type="molecule type" value="Genomic_DNA"/>
</dbReference>
<accession>A0A251X2T3</accession>
<sequence length="187" mass="19813">MSNAVSALNGQEAKGDVTVRELGLTGMITLRGDFEDENFGAALSQITGAGVPDVRHFVQAGDFTVLWMSPDELLVILPYEKAAETVAAFDAALKGTHFLAVNVSDARALISISGDFANEVLAKLSPVDMSADRFTAGMVRRTRLAQVAAAFWMLPDGSYNLMCFRSVADYAFGLLSTSAKAGKVGAI</sequence>
<keyword evidence="2" id="KW-1185">Reference proteome</keyword>
<dbReference type="OrthoDB" id="9814782at2"/>
<dbReference type="RefSeq" id="WP_086450283.1">
    <property type="nucleotide sequence ID" value="NZ_MSPP01000001.1"/>
</dbReference>
<evidence type="ECO:0000313" key="2">
    <source>
        <dbReference type="Proteomes" id="UP000194664"/>
    </source>
</evidence>
<dbReference type="Gene3D" id="3.30.1360.120">
    <property type="entry name" value="Probable tRNA modification gtpase trme, domain 1"/>
    <property type="match status" value="1"/>
</dbReference>
<reference evidence="1 2" key="1">
    <citation type="submission" date="2016-12" db="EMBL/GenBank/DDBJ databases">
        <title>The draft genome sequence of HSLHS2.</title>
        <authorList>
            <person name="Hu D."/>
            <person name="Wang L."/>
            <person name="Shao Z."/>
        </authorList>
    </citation>
    <scope>NUCLEOTIDE SEQUENCE [LARGE SCALE GENOMIC DNA]</scope>
    <source>
        <strain evidence="1">MCCC 1A06712</strain>
    </source>
</reference>
<dbReference type="SUPFAM" id="SSF103025">
    <property type="entry name" value="Folate-binding domain"/>
    <property type="match status" value="1"/>
</dbReference>
<gene>
    <name evidence="1" type="ORF">BVC71_03855</name>
</gene>
<dbReference type="Pfam" id="PF04268">
    <property type="entry name" value="SoxG"/>
    <property type="match status" value="1"/>
</dbReference>
<organism evidence="1 2">
    <name type="scientific">Marivivens niveibacter</name>
    <dbReference type="NCBI Taxonomy" id="1930667"/>
    <lineage>
        <taxon>Bacteria</taxon>
        <taxon>Pseudomonadati</taxon>
        <taxon>Pseudomonadota</taxon>
        <taxon>Alphaproteobacteria</taxon>
        <taxon>Rhodobacterales</taxon>
        <taxon>Paracoccaceae</taxon>
        <taxon>Marivivens group</taxon>
        <taxon>Marivivens</taxon>
    </lineage>
</organism>
<proteinExistence type="predicted"/>
<dbReference type="InterPro" id="IPR007375">
    <property type="entry name" value="SoxG"/>
</dbReference>
<protein>
    <submittedName>
        <fullName evidence="1">Sarcosine oxidase subunit gamma</fullName>
    </submittedName>
</protein>
<dbReference type="Gene3D" id="3.30.70.1520">
    <property type="entry name" value="Heterotetrameric sarcosine oxidase"/>
    <property type="match status" value="1"/>
</dbReference>
<comment type="caution">
    <text evidence="1">The sequence shown here is derived from an EMBL/GenBank/DDBJ whole genome shotgun (WGS) entry which is preliminary data.</text>
</comment>
<dbReference type="Proteomes" id="UP000194664">
    <property type="component" value="Unassembled WGS sequence"/>
</dbReference>
<name>A0A251X2T3_9RHOB</name>
<dbReference type="InterPro" id="IPR027266">
    <property type="entry name" value="TrmE/GcvT-like"/>
</dbReference>
<evidence type="ECO:0000313" key="1">
    <source>
        <dbReference type="EMBL" id="OUD10634.1"/>
    </source>
</evidence>